<dbReference type="InterPro" id="IPR001895">
    <property type="entry name" value="RASGEF_cat_dom"/>
</dbReference>
<feature type="domain" description="N-terminal Ras-GEF" evidence="5">
    <location>
        <begin position="426"/>
        <end position="553"/>
    </location>
</feature>
<dbReference type="GO" id="GO:0007265">
    <property type="term" value="P:Ras protein signal transduction"/>
    <property type="evidence" value="ECO:0007669"/>
    <property type="project" value="TreeGrafter"/>
</dbReference>
<feature type="compositionally biased region" description="Low complexity" evidence="3">
    <location>
        <begin position="308"/>
        <end position="321"/>
    </location>
</feature>
<accession>A0A077WA04</accession>
<feature type="compositionally biased region" description="Polar residues" evidence="3">
    <location>
        <begin position="327"/>
        <end position="338"/>
    </location>
</feature>
<dbReference type="Pfam" id="PF00618">
    <property type="entry name" value="RasGEF_N"/>
    <property type="match status" value="1"/>
</dbReference>
<dbReference type="AlphaFoldDB" id="A0A077WA04"/>
<reference evidence="6" key="1">
    <citation type="journal article" date="2014" name="Genome Announc.">
        <title>De novo whole-genome sequence and genome annotation of Lichtheimia ramosa.</title>
        <authorList>
            <person name="Linde J."/>
            <person name="Schwartze V."/>
            <person name="Binder U."/>
            <person name="Lass-Florl C."/>
            <person name="Voigt K."/>
            <person name="Horn F."/>
        </authorList>
    </citation>
    <scope>NUCLEOTIDE SEQUENCE</scope>
    <source>
        <strain evidence="6">JMRC FSU:6197</strain>
    </source>
</reference>
<feature type="compositionally biased region" description="Basic and acidic residues" evidence="3">
    <location>
        <begin position="779"/>
        <end position="800"/>
    </location>
</feature>
<feature type="compositionally biased region" description="Polar residues" evidence="3">
    <location>
        <begin position="846"/>
        <end position="860"/>
    </location>
</feature>
<feature type="region of interest" description="Disordered" evidence="3">
    <location>
        <begin position="631"/>
        <end position="920"/>
    </location>
</feature>
<evidence type="ECO:0000259" key="5">
    <source>
        <dbReference type="PROSITE" id="PS50212"/>
    </source>
</evidence>
<dbReference type="SUPFAM" id="SSF48366">
    <property type="entry name" value="Ras GEF"/>
    <property type="match status" value="1"/>
</dbReference>
<dbReference type="SMART" id="SM00229">
    <property type="entry name" value="RasGEFN"/>
    <property type="match status" value="1"/>
</dbReference>
<dbReference type="PROSITE" id="PS50009">
    <property type="entry name" value="RASGEF_CAT"/>
    <property type="match status" value="1"/>
</dbReference>
<evidence type="ECO:0000256" key="1">
    <source>
        <dbReference type="ARBA" id="ARBA00022658"/>
    </source>
</evidence>
<feature type="compositionally biased region" description="Low complexity" evidence="3">
    <location>
        <begin position="159"/>
        <end position="168"/>
    </location>
</feature>
<feature type="region of interest" description="Disordered" evidence="3">
    <location>
        <begin position="1"/>
        <end position="38"/>
    </location>
</feature>
<dbReference type="InterPro" id="IPR023578">
    <property type="entry name" value="Ras_GEF_dom_sf"/>
</dbReference>
<feature type="domain" description="Ras-GEF" evidence="4">
    <location>
        <begin position="960"/>
        <end position="1280"/>
    </location>
</feature>
<dbReference type="Gene3D" id="1.10.840.10">
    <property type="entry name" value="Ras guanine-nucleotide exchange factors catalytic domain"/>
    <property type="match status" value="1"/>
</dbReference>
<dbReference type="Gene3D" id="1.20.870.10">
    <property type="entry name" value="Son of sevenless (SoS) protein Chain: S domain 1"/>
    <property type="match status" value="1"/>
</dbReference>
<feature type="compositionally biased region" description="Polar residues" evidence="3">
    <location>
        <begin position="729"/>
        <end position="741"/>
    </location>
</feature>
<sequence>MTTEMPLGQESAIPPPRRKRNNSLIPPELMNDNSEGGRERAALATVFGVREYTESKIFWERQVAAYHEGPISTSTGTHSAAGSDDNNNNLTPEDGFVSITSKSIVSSPIGGSSTREKRKSGASISHLMDSVFDSNTSTTAPTTTTAPTVATDNQQQHLTTTSSSSSTSPNFSLPDIPVVSEFNDLMVMSSSSSSNRGLRSPFGLERPSTAPPLSILTTLQPRASSVASSSLSGLTLDHEEVSIAGSEQLSDMTPPLVFTEPPAIFDLLLSDDDERIVVWGPDPQAVSASMATTTIAGKTIPSSPTPPGVSSTASFTSTQTAPPNIKGFSSNTTTAVSNPTPPADTSKQRRRGRWSGQLLPEGFKFVSKSSLPLRRNRPHSQLATTTHDEVRDSSILFKFAKRHGRRDKRRDLHDNNHTVHTQLAKLPKVIEAATIEKLVEKLTNTLDYTFMTDFFLTYRAFISPTQLCKLLTLRFRWALQNDDECRRIVRIRTFVVLRHWLLNYFVHDFIPCRELRVYLTSFLNELPYHRLIRNSPRDQRIVKSLKRVVRRLKKVYYVSSSASERVKVIPPPPPTEDQERIEEMVRAKLAQSSIRRKTALVSSMNVSDRHHGNMAVQDTRLAPVVVVGSVRTTKGGPTGRGISGATSPMDMSRASPTTGVRRNLSSTSIPRFRRRDQRQEIEAVKSSYMKRMEQQRRAMSVDINTTSSSLKEAPPTPIPQEDEEQQQQSRGLDSSRSSILTDDSLESALSPGTTDVEMSSDDEDTSEEEEEDDEEEDDKQLVAKLETERERREKEEEMNRAEFFASTEPSSPTPDSPTLRERKLLHRSQHIVNSLPPMPHQEDTLDQQTTHLQEVESTAESDAASKSRRSVSVAAESKSLPDRVARPSLASNDDAKMSSISQPDMPSPRHQQQQPTSTSPSRIVELELPKPHIPSSLSPSESPSRRTSAIYPKSFILYYRSERMAKQLCLIEAQALLGIDWEEMVHCRWTKMPATSTGMGDEYSEYTDDLDDPDINYTRRTRQMQLARREHEGGIEQVIKRFNDVCQWVASEIVHTRALDERVKVVEKFIRLAQKCKLYCNFATLVQILLGLQSPAVSRLRKTWDKVGSNEMRILDQLSAFTSPMKNWKHIRDSMTEVAEEYGMSPVEVQVEMPGTNHHGFGKSKIKIPFGGCIPFLGIYLSDLVFNSEQPPYLQPSHDHHRIYYANNRTMSITPSLLKQPLVNFRKHRITATVIKRVLTFQNLARRYSFERDDELYFLCSEVRASDPDTIRKLSHTIEP</sequence>
<feature type="compositionally biased region" description="Polar residues" evidence="3">
    <location>
        <begin position="654"/>
        <end position="669"/>
    </location>
</feature>
<evidence type="ECO:0000256" key="2">
    <source>
        <dbReference type="PROSITE-ProRule" id="PRU00168"/>
    </source>
</evidence>
<evidence type="ECO:0000313" key="6">
    <source>
        <dbReference type="EMBL" id="CDS03434.1"/>
    </source>
</evidence>
<keyword evidence="1 2" id="KW-0344">Guanine-nucleotide releasing factor</keyword>
<feature type="compositionally biased region" description="Polar residues" evidence="3">
    <location>
        <begin position="98"/>
        <end position="113"/>
    </location>
</feature>
<dbReference type="InterPro" id="IPR008937">
    <property type="entry name" value="Ras-like_GEF"/>
</dbReference>
<evidence type="ECO:0008006" key="7">
    <source>
        <dbReference type="Google" id="ProtNLM"/>
    </source>
</evidence>
<dbReference type="SMART" id="SM00147">
    <property type="entry name" value="RasGEF"/>
    <property type="match status" value="1"/>
</dbReference>
<dbReference type="Pfam" id="PF00617">
    <property type="entry name" value="RasGEF"/>
    <property type="match status" value="1"/>
</dbReference>
<name>A0A077WA04_9FUNG</name>
<feature type="compositionally biased region" description="Acidic residues" evidence="3">
    <location>
        <begin position="758"/>
        <end position="778"/>
    </location>
</feature>
<feature type="compositionally biased region" description="Low complexity" evidence="3">
    <location>
        <begin position="136"/>
        <end position="151"/>
    </location>
</feature>
<dbReference type="PANTHER" id="PTHR23113:SF363">
    <property type="entry name" value="PROTEIN SON OF SEVENLESS"/>
    <property type="match status" value="1"/>
</dbReference>
<dbReference type="CDD" id="cd06224">
    <property type="entry name" value="REM"/>
    <property type="match status" value="1"/>
</dbReference>
<dbReference type="OrthoDB" id="10254377at2759"/>
<feature type="compositionally biased region" description="Low complexity" evidence="3">
    <location>
        <begin position="74"/>
        <end position="83"/>
    </location>
</feature>
<protein>
    <recommendedName>
        <fullName evidence="7">Ras GEF</fullName>
    </recommendedName>
</protein>
<organism evidence="6">
    <name type="scientific">Lichtheimia ramosa</name>
    <dbReference type="NCBI Taxonomy" id="688394"/>
    <lineage>
        <taxon>Eukaryota</taxon>
        <taxon>Fungi</taxon>
        <taxon>Fungi incertae sedis</taxon>
        <taxon>Mucoromycota</taxon>
        <taxon>Mucoromycotina</taxon>
        <taxon>Mucoromycetes</taxon>
        <taxon>Mucorales</taxon>
        <taxon>Lichtheimiaceae</taxon>
        <taxon>Lichtheimia</taxon>
    </lineage>
</organism>
<gene>
    <name evidence="6" type="ORF">LRAMOSA00836</name>
</gene>
<dbReference type="InterPro" id="IPR000651">
    <property type="entry name" value="Ras-like_Gua-exchang_fac_N"/>
</dbReference>
<feature type="region of interest" description="Disordered" evidence="3">
    <location>
        <begin position="297"/>
        <end position="354"/>
    </location>
</feature>
<dbReference type="PANTHER" id="PTHR23113">
    <property type="entry name" value="GUANINE NUCLEOTIDE EXCHANGE FACTOR"/>
    <property type="match status" value="1"/>
</dbReference>
<dbReference type="GO" id="GO:0005886">
    <property type="term" value="C:plasma membrane"/>
    <property type="evidence" value="ECO:0007669"/>
    <property type="project" value="TreeGrafter"/>
</dbReference>
<feature type="compositionally biased region" description="Low complexity" evidence="3">
    <location>
        <begin position="908"/>
        <end position="920"/>
    </location>
</feature>
<dbReference type="GO" id="GO:0005085">
    <property type="term" value="F:guanyl-nucleotide exchange factor activity"/>
    <property type="evidence" value="ECO:0007669"/>
    <property type="project" value="UniProtKB-KW"/>
</dbReference>
<proteinExistence type="predicted"/>
<dbReference type="EMBL" id="LK023313">
    <property type="protein sequence ID" value="CDS03434.1"/>
    <property type="molecule type" value="Genomic_DNA"/>
</dbReference>
<dbReference type="PROSITE" id="PS50212">
    <property type="entry name" value="RASGEF_NTER"/>
    <property type="match status" value="1"/>
</dbReference>
<evidence type="ECO:0000256" key="3">
    <source>
        <dbReference type="SAM" id="MobiDB-lite"/>
    </source>
</evidence>
<feature type="region of interest" description="Disordered" evidence="3">
    <location>
        <begin position="74"/>
        <end position="172"/>
    </location>
</feature>
<dbReference type="InterPro" id="IPR036964">
    <property type="entry name" value="RASGEF_cat_dom_sf"/>
</dbReference>
<evidence type="ECO:0000259" key="4">
    <source>
        <dbReference type="PROSITE" id="PS50009"/>
    </source>
</evidence>